<feature type="signal peptide" evidence="1">
    <location>
        <begin position="1"/>
        <end position="18"/>
    </location>
</feature>
<comment type="caution">
    <text evidence="2">The sequence shown here is derived from an EMBL/GenBank/DDBJ whole genome shotgun (WGS) entry which is preliminary data.</text>
</comment>
<gene>
    <name evidence="2" type="ORF">O181_014151</name>
</gene>
<dbReference type="EMBL" id="AVOT02003738">
    <property type="protein sequence ID" value="MBW0474436.1"/>
    <property type="molecule type" value="Genomic_DNA"/>
</dbReference>
<feature type="non-terminal residue" evidence="2">
    <location>
        <position position="1"/>
    </location>
</feature>
<evidence type="ECO:0000256" key="1">
    <source>
        <dbReference type="SAM" id="SignalP"/>
    </source>
</evidence>
<dbReference type="Proteomes" id="UP000765509">
    <property type="component" value="Unassembled WGS sequence"/>
</dbReference>
<keyword evidence="3" id="KW-1185">Reference proteome</keyword>
<dbReference type="AlphaFoldDB" id="A0A9Q3BXM4"/>
<accession>A0A9Q3BXM4</accession>
<sequence length="138" mass="14889">MFSKKATLQSSAFALALCFNLFSPSKQDFQCNVGYTNSVENGKIKPKSSAICYSSGSNVNVTYDCVLNSCTQLVPDPSCRVELPPGTSVTSRVLESYKISDTDPNSFDITEIITLTAGAEHQTMPAGYSCPRLKTTPI</sequence>
<keyword evidence="1" id="KW-0732">Signal</keyword>
<feature type="chain" id="PRO_5040185580" description="Secreted protein" evidence="1">
    <location>
        <begin position="19"/>
        <end position="138"/>
    </location>
</feature>
<name>A0A9Q3BXM4_9BASI</name>
<reference evidence="2" key="1">
    <citation type="submission" date="2021-03" db="EMBL/GenBank/DDBJ databases">
        <title>Draft genome sequence of rust myrtle Austropuccinia psidii MF-1, a brazilian biotype.</title>
        <authorList>
            <person name="Quecine M.C."/>
            <person name="Pachon D.M.R."/>
            <person name="Bonatelli M.L."/>
            <person name="Correr F.H."/>
            <person name="Franceschini L.M."/>
            <person name="Leite T.F."/>
            <person name="Margarido G.R.A."/>
            <person name="Almeida C.A."/>
            <person name="Ferrarezi J.A."/>
            <person name="Labate C.A."/>
        </authorList>
    </citation>
    <scope>NUCLEOTIDE SEQUENCE</scope>
    <source>
        <strain evidence="2">MF-1</strain>
    </source>
</reference>
<proteinExistence type="predicted"/>
<evidence type="ECO:0008006" key="4">
    <source>
        <dbReference type="Google" id="ProtNLM"/>
    </source>
</evidence>
<evidence type="ECO:0000313" key="2">
    <source>
        <dbReference type="EMBL" id="MBW0474436.1"/>
    </source>
</evidence>
<organism evidence="2 3">
    <name type="scientific">Austropuccinia psidii MF-1</name>
    <dbReference type="NCBI Taxonomy" id="1389203"/>
    <lineage>
        <taxon>Eukaryota</taxon>
        <taxon>Fungi</taxon>
        <taxon>Dikarya</taxon>
        <taxon>Basidiomycota</taxon>
        <taxon>Pucciniomycotina</taxon>
        <taxon>Pucciniomycetes</taxon>
        <taxon>Pucciniales</taxon>
        <taxon>Sphaerophragmiaceae</taxon>
        <taxon>Austropuccinia</taxon>
    </lineage>
</organism>
<protein>
    <recommendedName>
        <fullName evidence="4">Secreted protein</fullName>
    </recommendedName>
</protein>
<evidence type="ECO:0000313" key="3">
    <source>
        <dbReference type="Proteomes" id="UP000765509"/>
    </source>
</evidence>